<keyword evidence="3" id="KW-1185">Reference proteome</keyword>
<evidence type="ECO:0000256" key="1">
    <source>
        <dbReference type="SAM" id="MobiDB-lite"/>
    </source>
</evidence>
<evidence type="ECO:0000313" key="2">
    <source>
        <dbReference type="EMBL" id="RKO88127.1"/>
    </source>
</evidence>
<feature type="compositionally biased region" description="Low complexity" evidence="1">
    <location>
        <begin position="18"/>
        <end position="28"/>
    </location>
</feature>
<organism evidence="2 3">
    <name type="scientific">Blyttiomyces helicus</name>
    <dbReference type="NCBI Taxonomy" id="388810"/>
    <lineage>
        <taxon>Eukaryota</taxon>
        <taxon>Fungi</taxon>
        <taxon>Fungi incertae sedis</taxon>
        <taxon>Chytridiomycota</taxon>
        <taxon>Chytridiomycota incertae sedis</taxon>
        <taxon>Chytridiomycetes</taxon>
        <taxon>Chytridiomycetes incertae sedis</taxon>
        <taxon>Blyttiomyces</taxon>
    </lineage>
</organism>
<name>A0A4V1IQY0_9FUNG</name>
<evidence type="ECO:0000313" key="3">
    <source>
        <dbReference type="Proteomes" id="UP000269721"/>
    </source>
</evidence>
<dbReference type="AlphaFoldDB" id="A0A4V1IQY0"/>
<feature type="compositionally biased region" description="Basic and acidic residues" evidence="1">
    <location>
        <begin position="58"/>
        <end position="68"/>
    </location>
</feature>
<feature type="region of interest" description="Disordered" evidence="1">
    <location>
        <begin position="1"/>
        <end position="68"/>
    </location>
</feature>
<reference evidence="3" key="1">
    <citation type="journal article" date="2018" name="Nat. Microbiol.">
        <title>Leveraging single-cell genomics to expand the fungal tree of life.</title>
        <authorList>
            <person name="Ahrendt S.R."/>
            <person name="Quandt C.A."/>
            <person name="Ciobanu D."/>
            <person name="Clum A."/>
            <person name="Salamov A."/>
            <person name="Andreopoulos B."/>
            <person name="Cheng J.F."/>
            <person name="Woyke T."/>
            <person name="Pelin A."/>
            <person name="Henrissat B."/>
            <person name="Reynolds N.K."/>
            <person name="Benny G.L."/>
            <person name="Smith M.E."/>
            <person name="James T.Y."/>
            <person name="Grigoriev I.V."/>
        </authorList>
    </citation>
    <scope>NUCLEOTIDE SEQUENCE [LARGE SCALE GENOMIC DNA]</scope>
</reference>
<accession>A0A4V1IQY0</accession>
<protein>
    <submittedName>
        <fullName evidence="2">Uncharacterized protein</fullName>
    </submittedName>
</protein>
<gene>
    <name evidence="2" type="ORF">BDK51DRAFT_45223</name>
</gene>
<dbReference type="EMBL" id="KZ996927">
    <property type="protein sequence ID" value="RKO88127.1"/>
    <property type="molecule type" value="Genomic_DNA"/>
</dbReference>
<sequence length="202" mass="21895">MARPKAPTKTSHARAATASTPNSDQQQQQPPPARPQPATSTHVSGEARDLVNANSGGEHSRAPAERAEDAVPRPLRACCIFRGFRAVARFVRRRLVTQDGTWFSLNSPHLTASTRHSLSTLHTNAFPGRQTKVLLLGDAPDLKLVVFVWHLSCSESSEPSSLPTSCGVPFCGVFCKGIESEASLLWVRPIPRADQRVPKCAV</sequence>
<dbReference type="Proteomes" id="UP000269721">
    <property type="component" value="Unassembled WGS sequence"/>
</dbReference>
<proteinExistence type="predicted"/>